<dbReference type="InterPro" id="IPR019734">
    <property type="entry name" value="TPR_rpt"/>
</dbReference>
<feature type="domain" description="Beta-lactamase-related" evidence="2">
    <location>
        <begin position="59"/>
        <end position="360"/>
    </location>
</feature>
<evidence type="ECO:0000259" key="2">
    <source>
        <dbReference type="Pfam" id="PF00144"/>
    </source>
</evidence>
<keyword evidence="4" id="KW-1185">Reference proteome</keyword>
<feature type="repeat" description="TPR" evidence="1">
    <location>
        <begin position="456"/>
        <end position="489"/>
    </location>
</feature>
<dbReference type="InterPro" id="IPR011990">
    <property type="entry name" value="TPR-like_helical_dom_sf"/>
</dbReference>
<dbReference type="Proteomes" id="UP000651057">
    <property type="component" value="Unassembled WGS sequence"/>
</dbReference>
<name>A0A937A3F3_9FLAO</name>
<dbReference type="SUPFAM" id="SSF56601">
    <property type="entry name" value="beta-lactamase/transpeptidase-like"/>
    <property type="match status" value="1"/>
</dbReference>
<comment type="caution">
    <text evidence="3">The sequence shown here is derived from an EMBL/GenBank/DDBJ whole genome shotgun (WGS) entry which is preliminary data.</text>
</comment>
<dbReference type="EMBL" id="JAERQJ010000021">
    <property type="protein sequence ID" value="MBL0686161.1"/>
    <property type="molecule type" value="Genomic_DNA"/>
</dbReference>
<evidence type="ECO:0000313" key="3">
    <source>
        <dbReference type="EMBL" id="MBL0686161.1"/>
    </source>
</evidence>
<dbReference type="Gene3D" id="1.25.40.10">
    <property type="entry name" value="Tetratricopeptide repeat domain"/>
    <property type="match status" value="1"/>
</dbReference>
<gene>
    <name evidence="3" type="ORF">JJQ60_21735</name>
</gene>
<evidence type="ECO:0000256" key="1">
    <source>
        <dbReference type="PROSITE-ProRule" id="PRU00339"/>
    </source>
</evidence>
<evidence type="ECO:0000313" key="4">
    <source>
        <dbReference type="Proteomes" id="UP000651057"/>
    </source>
</evidence>
<dbReference type="PROSITE" id="PS50005">
    <property type="entry name" value="TPR"/>
    <property type="match status" value="1"/>
</dbReference>
<dbReference type="GO" id="GO:0016787">
    <property type="term" value="F:hydrolase activity"/>
    <property type="evidence" value="ECO:0007669"/>
    <property type="project" value="UniProtKB-KW"/>
</dbReference>
<dbReference type="PANTHER" id="PTHR46825:SF9">
    <property type="entry name" value="BETA-LACTAMASE-RELATED DOMAIN-CONTAINING PROTEIN"/>
    <property type="match status" value="1"/>
</dbReference>
<dbReference type="InterPro" id="IPR050491">
    <property type="entry name" value="AmpC-like"/>
</dbReference>
<dbReference type="RefSeq" id="WP_201924750.1">
    <property type="nucleotide sequence ID" value="NZ_BAABAX010000006.1"/>
</dbReference>
<proteinExistence type="predicted"/>
<dbReference type="Gene3D" id="3.40.710.10">
    <property type="entry name" value="DD-peptidase/beta-lactamase superfamily"/>
    <property type="match status" value="1"/>
</dbReference>
<dbReference type="InterPro" id="IPR012338">
    <property type="entry name" value="Beta-lactam/transpept-like"/>
</dbReference>
<dbReference type="InterPro" id="IPR001466">
    <property type="entry name" value="Beta-lactam-related"/>
</dbReference>
<organism evidence="3 4">
    <name type="scientific">Aquimarina mytili</name>
    <dbReference type="NCBI Taxonomy" id="874423"/>
    <lineage>
        <taxon>Bacteria</taxon>
        <taxon>Pseudomonadati</taxon>
        <taxon>Bacteroidota</taxon>
        <taxon>Flavobacteriia</taxon>
        <taxon>Flavobacteriales</taxon>
        <taxon>Flavobacteriaceae</taxon>
        <taxon>Aquimarina</taxon>
    </lineage>
</organism>
<keyword evidence="3" id="KW-0378">Hydrolase</keyword>
<dbReference type="AlphaFoldDB" id="A0A937A3F3"/>
<sequence length="505" mass="58486">MNSSENSKKGIEFKKLKTICKVLITIAFISYTQLTISQESNSFTSNGREISIADFNKEVNQMINNVGISGLSLAIIEDNKVVFNNFYGNEIASNNKEINNETVFEAASLTKMYLVYVVHQLVHEGKIDLDKPMYQYLVHKDLEHDARYKQITPRMILSHSSGIENWRWNNNKELLEILSKPGEKFVYSGEGFEYLAKVVEQILNESYQEYVNKRIIKPLKLKNTYLKYEEGKENSLGVEQPRNYTDGYNIFGEKVKKWKNFRTIPASGAHTTAEDYGKFLTFFFDENNLPKERIDDLVKPIVDVGYGKDKLYMGAGYFMILNEGNKIASFSGNNNGFRSELFYSIPQKRGFVFFTNNDNGKLITKALNKLSTNFDIDFLFEDSFFEQYPSAALNLQKNYRKEKNVDKLLLELEKIKSTGGLTANTLNELGELFKNKEPELSVKLFKDNIKLFPQNPNQYGFLANIYLKDKDYKQAYDYFLKAKELEFNLWNIEQDISYCKEKIAN</sequence>
<reference evidence="3" key="1">
    <citation type="submission" date="2021-01" db="EMBL/GenBank/DDBJ databases">
        <authorList>
            <person name="Zhong Y.L."/>
        </authorList>
    </citation>
    <scope>NUCLEOTIDE SEQUENCE</scope>
    <source>
        <strain evidence="3">KCTC 23302</strain>
    </source>
</reference>
<keyword evidence="1" id="KW-0802">TPR repeat</keyword>
<dbReference type="PANTHER" id="PTHR46825">
    <property type="entry name" value="D-ALANYL-D-ALANINE-CARBOXYPEPTIDASE/ENDOPEPTIDASE AMPH"/>
    <property type="match status" value="1"/>
</dbReference>
<dbReference type="Pfam" id="PF00144">
    <property type="entry name" value="Beta-lactamase"/>
    <property type="match status" value="1"/>
</dbReference>
<accession>A0A937A3F3</accession>
<dbReference type="SUPFAM" id="SSF48452">
    <property type="entry name" value="TPR-like"/>
    <property type="match status" value="1"/>
</dbReference>
<protein>
    <submittedName>
        <fullName evidence="3">Serine hydrolase</fullName>
    </submittedName>
</protein>